<evidence type="ECO:0000313" key="2">
    <source>
        <dbReference type="EMBL" id="AKQ06062.1"/>
    </source>
</evidence>
<keyword evidence="1" id="KW-0812">Transmembrane</keyword>
<proteinExistence type="predicted"/>
<name>A0A0R7K415_9ARCH</name>
<reference evidence="2" key="1">
    <citation type="submission" date="2014-11" db="EMBL/GenBank/DDBJ databases">
        <authorList>
            <person name="Tripathy S."/>
        </authorList>
    </citation>
    <scope>NUCLEOTIDE SEQUENCE</scope>
</reference>
<feature type="transmembrane region" description="Helical" evidence="1">
    <location>
        <begin position="21"/>
        <end position="39"/>
    </location>
</feature>
<organism evidence="2">
    <name type="scientific">uncultured Poseidoniia archaeon</name>
    <dbReference type="NCBI Taxonomy" id="1697135"/>
    <lineage>
        <taxon>Archaea</taxon>
        <taxon>Methanobacteriati</taxon>
        <taxon>Thermoplasmatota</taxon>
        <taxon>Candidatus Poseidoniia</taxon>
        <taxon>environmental samples</taxon>
    </lineage>
</organism>
<keyword evidence="1" id="KW-0472">Membrane</keyword>
<feature type="transmembrane region" description="Helical" evidence="1">
    <location>
        <begin position="51"/>
        <end position="69"/>
    </location>
</feature>
<feature type="transmembrane region" description="Helical" evidence="1">
    <location>
        <begin position="81"/>
        <end position="98"/>
    </location>
</feature>
<dbReference type="AlphaFoldDB" id="A0A0R7K415"/>
<feature type="transmembrane region" description="Helical" evidence="1">
    <location>
        <begin position="104"/>
        <end position="121"/>
    </location>
</feature>
<protein>
    <submittedName>
        <fullName evidence="2">Uncharacterized protein</fullName>
    </submittedName>
</protein>
<dbReference type="EMBL" id="KP211915">
    <property type="protein sequence ID" value="AKQ06062.1"/>
    <property type="molecule type" value="Genomic_DNA"/>
</dbReference>
<sequence>MILLPDYPDRVIREHRVRVERIALSVTFLLIFSASWWLFSGLFGSPELLSRLGPISLIFISSLVVIDLIDYGLIQKSRIGVIANICYPTLLALSISNLKFNDVLISGSIYFLMAVFLWFVAKKNLSITHSSRRWRGLTSILGLAFSASVMYSISSEIQIYMVVFTCILITMIPDLLSKDENHKSRKDFIKKLDLVEEQVLLLRSQGISLEQASSILKKAREDCWNEPEKGLTVILLAEEEIERVKALANDLDDIKQETHLFMKKAESIAPGVHGPRKAFESGQKESDFGSLREAEILFRLSKKRSEIIIQHWQNAMDEIASAEELISYVKGITLDSINNIIDSAKEALGSENPVEAIKIASSVPGHLESLESTTTEAKEAIIEAEKAIQEVEGSFSVSTKERLVESKVALESGNSSLAKGLATSILRDINKMSESMQNVQRGLRQRKKLTAVFPSGKSGDQWRNQLEDIETKVNSEQWVEASDLLESLTKNLQQYEKSRSEALELYSFVESEWIELRKKLDSSNIKVNDSMRMNAESKLSESKKLLEEGDIDSTLSSLGKTDEIMENLRRRI</sequence>
<reference evidence="2" key="2">
    <citation type="journal article" date="2015" name="ISME J.">
        <title>A new class of marine Euryarchaeota group II from the Mediterranean deep chlorophyll maximum.</title>
        <authorList>
            <person name="Martin-Cuadrado A.B."/>
            <person name="Garcia-Heredia I."/>
            <person name="Molto A.G."/>
            <person name="Lopez-Ubeda R."/>
            <person name="Kimes N."/>
            <person name="Lopez-Garcia P."/>
            <person name="Moreira D."/>
            <person name="Rodriguez-Valera F."/>
        </authorList>
    </citation>
    <scope>NUCLEOTIDE SEQUENCE</scope>
</reference>
<accession>A0A0R7K415</accession>
<evidence type="ECO:0000256" key="1">
    <source>
        <dbReference type="SAM" id="Phobius"/>
    </source>
</evidence>
<feature type="transmembrane region" description="Helical" evidence="1">
    <location>
        <begin position="133"/>
        <end position="151"/>
    </location>
</feature>
<keyword evidence="1" id="KW-1133">Transmembrane helix</keyword>